<evidence type="ECO:0008006" key="3">
    <source>
        <dbReference type="Google" id="ProtNLM"/>
    </source>
</evidence>
<dbReference type="EMBL" id="JAPEVG010000245">
    <property type="protein sequence ID" value="KAJ8472806.1"/>
    <property type="molecule type" value="Genomic_DNA"/>
</dbReference>
<sequence>MPALLFVYAEPGSVPDEEFNDWLDNEHVPLRVAVPGFQSWSRWAAVDGERPTYAGVYDLTSPDVLTSTPYTDLAQTRTEREEANLARIGLLDRRTYELLEPVYPPKNGDEYDPLKPGPYASIVEVDVKPEGEEEFNRWYDEEHIPMVTKVPGWLRSRRFVLLQCGAIGAGAADAKPLKYLAIHEWEIPPQYESAEMKAAMATEWSKKVMGNILSFRRRRLRLLRTWSRA</sequence>
<dbReference type="InterPro" id="IPR011008">
    <property type="entry name" value="Dimeric_a/b-barrel"/>
</dbReference>
<dbReference type="SUPFAM" id="SSF54909">
    <property type="entry name" value="Dimeric alpha+beta barrel"/>
    <property type="match status" value="2"/>
</dbReference>
<dbReference type="AlphaFoldDB" id="A0AAD7TNX8"/>
<proteinExistence type="predicted"/>
<accession>A0AAD7TNX8</accession>
<keyword evidence="2" id="KW-1185">Reference proteome</keyword>
<protein>
    <recommendedName>
        <fullName evidence="3">EthD domain-containing protein</fullName>
    </recommendedName>
</protein>
<dbReference type="Proteomes" id="UP001215151">
    <property type="component" value="Unassembled WGS sequence"/>
</dbReference>
<reference evidence="1" key="1">
    <citation type="submission" date="2022-11" db="EMBL/GenBank/DDBJ databases">
        <title>Genome Sequence of Cubamyces cubensis.</title>
        <authorList>
            <person name="Buettner E."/>
        </authorList>
    </citation>
    <scope>NUCLEOTIDE SEQUENCE</scope>
    <source>
        <strain evidence="1">MPL-01</strain>
    </source>
</reference>
<name>A0AAD7TNX8_9APHY</name>
<gene>
    <name evidence="1" type="ORF">ONZ51_g8266</name>
</gene>
<organism evidence="1 2">
    <name type="scientific">Trametes cubensis</name>
    <dbReference type="NCBI Taxonomy" id="1111947"/>
    <lineage>
        <taxon>Eukaryota</taxon>
        <taxon>Fungi</taxon>
        <taxon>Dikarya</taxon>
        <taxon>Basidiomycota</taxon>
        <taxon>Agaricomycotina</taxon>
        <taxon>Agaricomycetes</taxon>
        <taxon>Polyporales</taxon>
        <taxon>Polyporaceae</taxon>
        <taxon>Trametes</taxon>
    </lineage>
</organism>
<dbReference type="Gene3D" id="3.30.70.100">
    <property type="match status" value="1"/>
</dbReference>
<comment type="caution">
    <text evidence="1">The sequence shown here is derived from an EMBL/GenBank/DDBJ whole genome shotgun (WGS) entry which is preliminary data.</text>
</comment>
<evidence type="ECO:0000313" key="2">
    <source>
        <dbReference type="Proteomes" id="UP001215151"/>
    </source>
</evidence>
<evidence type="ECO:0000313" key="1">
    <source>
        <dbReference type="EMBL" id="KAJ8472806.1"/>
    </source>
</evidence>